<evidence type="ECO:0000313" key="1">
    <source>
        <dbReference type="EMBL" id="CAL5997461.1"/>
    </source>
</evidence>
<gene>
    <name evidence="1" type="ORF">HINF_LOCUS15259</name>
</gene>
<dbReference type="Proteomes" id="UP001642409">
    <property type="component" value="Unassembled WGS sequence"/>
</dbReference>
<name>A0ABP1HQJ3_9EUKA</name>
<reference evidence="1 2" key="1">
    <citation type="submission" date="2024-07" db="EMBL/GenBank/DDBJ databases">
        <authorList>
            <person name="Akdeniz Z."/>
        </authorList>
    </citation>
    <scope>NUCLEOTIDE SEQUENCE [LARGE SCALE GENOMIC DNA]</scope>
</reference>
<protein>
    <submittedName>
        <fullName evidence="1">Uncharacterized protein</fullName>
    </submittedName>
</protein>
<evidence type="ECO:0000313" key="2">
    <source>
        <dbReference type="Proteomes" id="UP001642409"/>
    </source>
</evidence>
<comment type="caution">
    <text evidence="1">The sequence shown here is derived from an EMBL/GenBank/DDBJ whole genome shotgun (WGS) entry which is preliminary data.</text>
</comment>
<keyword evidence="2" id="KW-1185">Reference proteome</keyword>
<accession>A0ABP1HQJ3</accession>
<organism evidence="1 2">
    <name type="scientific">Hexamita inflata</name>
    <dbReference type="NCBI Taxonomy" id="28002"/>
    <lineage>
        <taxon>Eukaryota</taxon>
        <taxon>Metamonada</taxon>
        <taxon>Diplomonadida</taxon>
        <taxon>Hexamitidae</taxon>
        <taxon>Hexamitinae</taxon>
        <taxon>Hexamita</taxon>
    </lineage>
</organism>
<proteinExistence type="predicted"/>
<sequence>MNNNKLKWIQRYYSQNRSFQFCDLVYDVTIDVTGDKLIIQKVINEANTPVSYKQIKTDTQIDKILLSCSSTIIFLDGKQEIYVFDMVYQKCAKLQQNSKQQTVRRSVTQNSTQIQSEEDKKLVLDQFYRSLELSQTGLQINNEILVKLFGKNYPLDILNYHCKYCQNQEMQHSSTRTHEQVRKLEKCQLMHVFKPMPYQNLYIVIEDDSLYVIDKEMNILQQTPIDYDIFSGHVQPMIFEDPIFLRGYKHQMIPCQGKLYIQVQNKVFSLKDTQLQFVFKIPNYKMKNTSCTSIFCFHQELYVKTPTIIYVYRNNELKVASQNELKQIFDYIYQPNTEKQFYKWNDNEKYTVDIYGDDIFLGFSFSRSVNILEVEMYQFVNDLIIVKSKQNTVLIDPISKQIFQFKDDVNNLLHHFELNNCGFQYKNQILRKCFNLDIEQLDLEYKQLLNDQMRHQCYLDEINKIIPFSLIIKSKQIKFNEKHNSTTNRFQSLSAQIHNQLSHTAQTIQQMAHKQNEIVSFFTFQDGAD</sequence>
<dbReference type="EMBL" id="CAXDID020000036">
    <property type="protein sequence ID" value="CAL5997461.1"/>
    <property type="molecule type" value="Genomic_DNA"/>
</dbReference>